<evidence type="ECO:0000313" key="2">
    <source>
        <dbReference type="EMBL" id="NNG40159.1"/>
    </source>
</evidence>
<organism evidence="2 3">
    <name type="scientific">Flexivirga aerilata</name>
    <dbReference type="NCBI Taxonomy" id="1656889"/>
    <lineage>
        <taxon>Bacteria</taxon>
        <taxon>Bacillati</taxon>
        <taxon>Actinomycetota</taxon>
        <taxon>Actinomycetes</taxon>
        <taxon>Micrococcales</taxon>
        <taxon>Dermacoccaceae</taxon>
        <taxon>Flexivirga</taxon>
    </lineage>
</organism>
<dbReference type="AlphaFoldDB" id="A0A849AIE6"/>
<feature type="region of interest" description="Disordered" evidence="1">
    <location>
        <begin position="68"/>
        <end position="87"/>
    </location>
</feature>
<dbReference type="RefSeq" id="WP_171156187.1">
    <property type="nucleotide sequence ID" value="NZ_JABENB010000002.1"/>
</dbReference>
<comment type="caution">
    <text evidence="2">The sequence shown here is derived from an EMBL/GenBank/DDBJ whole genome shotgun (WGS) entry which is preliminary data.</text>
</comment>
<accession>A0A849AIE6</accession>
<dbReference type="EMBL" id="JABENB010000002">
    <property type="protein sequence ID" value="NNG40159.1"/>
    <property type="molecule type" value="Genomic_DNA"/>
</dbReference>
<evidence type="ECO:0000256" key="1">
    <source>
        <dbReference type="SAM" id="MobiDB-lite"/>
    </source>
</evidence>
<dbReference type="Proteomes" id="UP000557772">
    <property type="component" value="Unassembled WGS sequence"/>
</dbReference>
<gene>
    <name evidence="2" type="ORF">HJ588_12880</name>
</gene>
<name>A0A849AIE6_9MICO</name>
<sequence>MAQDKRDFTAPPGGVMTDEVGAITGDLSTWLDPEETGAVRVSYAGALDTYTVTGSPVADLTIDQVVERLSKDPGPDETGNPGSADLR</sequence>
<reference evidence="2 3" key="1">
    <citation type="submission" date="2020-05" db="EMBL/GenBank/DDBJ databases">
        <title>Flexivirga sp. ID2601S isolated from air conditioner.</title>
        <authorList>
            <person name="Kim D.H."/>
        </authorList>
    </citation>
    <scope>NUCLEOTIDE SEQUENCE [LARGE SCALE GENOMIC DNA]</scope>
    <source>
        <strain evidence="2 3">ID2601S</strain>
    </source>
</reference>
<evidence type="ECO:0000313" key="3">
    <source>
        <dbReference type="Proteomes" id="UP000557772"/>
    </source>
</evidence>
<proteinExistence type="predicted"/>
<protein>
    <submittedName>
        <fullName evidence="2">Uncharacterized protein</fullName>
    </submittedName>
</protein>
<keyword evidence="3" id="KW-1185">Reference proteome</keyword>